<feature type="transmembrane region" description="Helical" evidence="2">
    <location>
        <begin position="440"/>
        <end position="458"/>
    </location>
</feature>
<evidence type="ECO:0000313" key="4">
    <source>
        <dbReference type="EMBL" id="ATB27131.1"/>
    </source>
</evidence>
<keyword evidence="5" id="KW-1185">Reference proteome</keyword>
<dbReference type="RefSeq" id="WP_095975978.1">
    <property type="nucleotide sequence ID" value="NZ_CP022163.1"/>
</dbReference>
<keyword evidence="2" id="KW-0472">Membrane</keyword>
<evidence type="ECO:0000313" key="5">
    <source>
        <dbReference type="Proteomes" id="UP000217289"/>
    </source>
</evidence>
<dbReference type="AlphaFoldDB" id="A0A250I7I7"/>
<feature type="transmembrane region" description="Helical" evidence="2">
    <location>
        <begin position="38"/>
        <end position="58"/>
    </location>
</feature>
<feature type="transmembrane region" description="Helical" evidence="2">
    <location>
        <begin position="302"/>
        <end position="324"/>
    </location>
</feature>
<evidence type="ECO:0000256" key="1">
    <source>
        <dbReference type="SAM" id="MobiDB-lite"/>
    </source>
</evidence>
<feature type="transmembrane region" description="Helical" evidence="2">
    <location>
        <begin position="6"/>
        <end position="26"/>
    </location>
</feature>
<organism evidence="4 5">
    <name type="scientific">Melittangium boletus DSM 14713</name>
    <dbReference type="NCBI Taxonomy" id="1294270"/>
    <lineage>
        <taxon>Bacteria</taxon>
        <taxon>Pseudomonadati</taxon>
        <taxon>Myxococcota</taxon>
        <taxon>Myxococcia</taxon>
        <taxon>Myxococcales</taxon>
        <taxon>Cystobacterineae</taxon>
        <taxon>Archangiaceae</taxon>
        <taxon>Melittangium</taxon>
    </lineage>
</organism>
<gene>
    <name evidence="4" type="ORF">MEBOL_000569</name>
</gene>
<feature type="transmembrane region" description="Helical" evidence="2">
    <location>
        <begin position="418"/>
        <end position="434"/>
    </location>
</feature>
<name>A0A250I7I7_9BACT</name>
<feature type="transmembrane region" description="Helical" evidence="2">
    <location>
        <begin position="470"/>
        <end position="491"/>
    </location>
</feature>
<feature type="transmembrane region" description="Helical" evidence="2">
    <location>
        <begin position="93"/>
        <end position="113"/>
    </location>
</feature>
<feature type="transmembrane region" description="Helical" evidence="2">
    <location>
        <begin position="278"/>
        <end position="295"/>
    </location>
</feature>
<feature type="region of interest" description="Disordered" evidence="1">
    <location>
        <begin position="548"/>
        <end position="568"/>
    </location>
</feature>
<proteinExistence type="predicted"/>
<feature type="transmembrane region" description="Helical" evidence="2">
    <location>
        <begin position="390"/>
        <end position="411"/>
    </location>
</feature>
<dbReference type="NCBIfam" id="NF047510">
    <property type="entry name" value="LIC_10190_fam"/>
    <property type="match status" value="1"/>
</dbReference>
<feature type="transmembrane region" description="Helical" evidence="2">
    <location>
        <begin position="64"/>
        <end position="81"/>
    </location>
</feature>
<accession>A0A250I7I7</accession>
<reference evidence="4 5" key="1">
    <citation type="submission" date="2017-06" db="EMBL/GenBank/DDBJ databases">
        <authorList>
            <person name="Kim H.J."/>
            <person name="Triplett B.A."/>
        </authorList>
    </citation>
    <scope>NUCLEOTIDE SEQUENCE [LARGE SCALE GENOMIC DNA]</scope>
    <source>
        <strain evidence="4 5">DSM 14713</strain>
    </source>
</reference>
<evidence type="ECO:0000259" key="3">
    <source>
        <dbReference type="Pfam" id="PF26626"/>
    </source>
</evidence>
<feature type="compositionally biased region" description="Basic and acidic residues" evidence="1">
    <location>
        <begin position="559"/>
        <end position="568"/>
    </location>
</feature>
<keyword evidence="2" id="KW-1133">Transmembrane helix</keyword>
<dbReference type="KEGG" id="mbd:MEBOL_000569"/>
<dbReference type="InterPro" id="IPR058514">
    <property type="entry name" value="DUF8201"/>
</dbReference>
<feature type="domain" description="DUF8201" evidence="3">
    <location>
        <begin position="1"/>
        <end position="445"/>
    </location>
</feature>
<keyword evidence="2" id="KW-0812">Transmembrane</keyword>
<evidence type="ECO:0000256" key="2">
    <source>
        <dbReference type="SAM" id="Phobius"/>
    </source>
</evidence>
<dbReference type="InterPro" id="IPR058065">
    <property type="entry name" value="LIC_10190-like"/>
</dbReference>
<dbReference type="EMBL" id="CP022163">
    <property type="protein sequence ID" value="ATB27131.1"/>
    <property type="molecule type" value="Genomic_DNA"/>
</dbReference>
<protein>
    <recommendedName>
        <fullName evidence="3">DUF8201 domain-containing protein</fullName>
    </recommendedName>
</protein>
<dbReference type="Proteomes" id="UP000217289">
    <property type="component" value="Chromosome"/>
</dbReference>
<sequence length="568" mass="62320">MSWVLLGWLVTALVLWGLGAGLCRVLRLPGSIRGDGFTVFWLGWALLLVLSQVWHLFLPVDGRASLAVVLLGGGGALWNGRKPRASVRRLVRGHRLFLGGFLLAAVGMANLALDAPRNGDTGAYFLATVRWMSEHPIVPGLGNLFDRLAFNQTYFLYAAVLQVGPFAHRAHALANSLLLLMLLGRCLWGASRLLRVPPHARAQPLFAALFLPSVVERILGGNYTSLSPDIAIYCLGYVVGELLLRLWLSAGRAPRTERAWVGCMAFFSAVGLTVKLSWAGLGLSAYLLALGVGWARAGERRVLVRTALVHMVSLGLGVLGPWVLRGIILTGYPAYPSAFGGLPVDWRIPRATVENLVEYIQAWGRRPGVPVQEVLSNWEWVGPWARSLLLLNWEVLIPVSLGLASMLVLPWRRPGSSVLLLLPPLVGLLFWFLGSPDPRFAGACFWLLAVNGLVLALNSPEPRSRSPFELTLVLIVFATGSLFLSANTPGWRREGFLPLPPPDTKPYRTDWGLELQVGRCWDAPPPCSEIANRHLRLREAGALSRGFKVETHPSAPPSERAETFRVYR</sequence>
<dbReference type="Pfam" id="PF26626">
    <property type="entry name" value="DUF8201"/>
    <property type="match status" value="1"/>
</dbReference>